<dbReference type="Pfam" id="PF14559">
    <property type="entry name" value="TPR_19"/>
    <property type="match status" value="1"/>
</dbReference>
<dbReference type="PROSITE" id="PS50005">
    <property type="entry name" value="TPR"/>
    <property type="match status" value="4"/>
</dbReference>
<dbReference type="Gene3D" id="1.25.40.10">
    <property type="entry name" value="Tetratricopeptide repeat domain"/>
    <property type="match status" value="2"/>
</dbReference>
<evidence type="ECO:0000256" key="2">
    <source>
        <dbReference type="ARBA" id="ARBA00022803"/>
    </source>
</evidence>
<evidence type="ECO:0000256" key="3">
    <source>
        <dbReference type="PROSITE-ProRule" id="PRU00339"/>
    </source>
</evidence>
<dbReference type="AlphaFoldDB" id="W4LHQ6"/>
<dbReference type="PROSITE" id="PS51257">
    <property type="entry name" value="PROKAR_LIPOPROTEIN"/>
    <property type="match status" value="1"/>
</dbReference>
<dbReference type="SUPFAM" id="SSF48452">
    <property type="entry name" value="TPR-like"/>
    <property type="match status" value="1"/>
</dbReference>
<keyword evidence="2 3" id="KW-0802">TPR repeat</keyword>
<dbReference type="PANTHER" id="PTHR44858:SF1">
    <property type="entry name" value="UDP-N-ACETYLGLUCOSAMINE--PEPTIDE N-ACETYLGLUCOSAMINYLTRANSFERASE SPINDLY-RELATED"/>
    <property type="match status" value="1"/>
</dbReference>
<feature type="repeat" description="TPR" evidence="3">
    <location>
        <begin position="63"/>
        <end position="96"/>
    </location>
</feature>
<dbReference type="InterPro" id="IPR011990">
    <property type="entry name" value="TPR-like_helical_dom_sf"/>
</dbReference>
<evidence type="ECO:0000313" key="4">
    <source>
        <dbReference type="EMBL" id="ETW97643.1"/>
    </source>
</evidence>
<gene>
    <name evidence="4" type="ORF">ETSY1_21865</name>
</gene>
<dbReference type="InterPro" id="IPR019734">
    <property type="entry name" value="TPR_rpt"/>
</dbReference>
<feature type="repeat" description="TPR" evidence="3">
    <location>
        <begin position="181"/>
        <end position="214"/>
    </location>
</feature>
<name>W4LHQ6_ENTF1</name>
<organism evidence="4 5">
    <name type="scientific">Entotheonella factor</name>
    <dbReference type="NCBI Taxonomy" id="1429438"/>
    <lineage>
        <taxon>Bacteria</taxon>
        <taxon>Pseudomonadati</taxon>
        <taxon>Nitrospinota/Tectimicrobiota group</taxon>
        <taxon>Candidatus Tectimicrobiota</taxon>
        <taxon>Candidatus Entotheonellia</taxon>
        <taxon>Candidatus Entotheonellales</taxon>
        <taxon>Candidatus Entotheonellaceae</taxon>
        <taxon>Candidatus Entotheonella</taxon>
    </lineage>
</organism>
<protein>
    <submittedName>
        <fullName evidence="4">Uncharacterized protein</fullName>
    </submittedName>
</protein>
<evidence type="ECO:0000256" key="1">
    <source>
        <dbReference type="ARBA" id="ARBA00022737"/>
    </source>
</evidence>
<dbReference type="PANTHER" id="PTHR44858">
    <property type="entry name" value="TETRATRICOPEPTIDE REPEAT PROTEIN 6"/>
    <property type="match status" value="1"/>
</dbReference>
<feature type="repeat" description="TPR" evidence="3">
    <location>
        <begin position="147"/>
        <end position="180"/>
    </location>
</feature>
<dbReference type="InterPro" id="IPR050498">
    <property type="entry name" value="Ycf3"/>
</dbReference>
<evidence type="ECO:0000313" key="5">
    <source>
        <dbReference type="Proteomes" id="UP000019141"/>
    </source>
</evidence>
<proteinExistence type="predicted"/>
<dbReference type="EMBL" id="AZHW01000639">
    <property type="protein sequence ID" value="ETW97643.1"/>
    <property type="molecule type" value="Genomic_DNA"/>
</dbReference>
<dbReference type="SMART" id="SM00028">
    <property type="entry name" value="TPR"/>
    <property type="match status" value="5"/>
</dbReference>
<dbReference type="Proteomes" id="UP000019141">
    <property type="component" value="Unassembled WGS sequence"/>
</dbReference>
<feature type="repeat" description="TPR" evidence="3">
    <location>
        <begin position="29"/>
        <end position="62"/>
    </location>
</feature>
<keyword evidence="5" id="KW-1185">Reference proteome</keyword>
<dbReference type="HOGENOM" id="CLU_1218194_0_0_7"/>
<reference evidence="4 5" key="1">
    <citation type="journal article" date="2014" name="Nature">
        <title>An environmental bacterial taxon with a large and distinct metabolic repertoire.</title>
        <authorList>
            <person name="Wilson M.C."/>
            <person name="Mori T."/>
            <person name="Ruckert C."/>
            <person name="Uria A.R."/>
            <person name="Helf M.J."/>
            <person name="Takada K."/>
            <person name="Gernert C."/>
            <person name="Steffens U.A."/>
            <person name="Heycke N."/>
            <person name="Schmitt S."/>
            <person name="Rinke C."/>
            <person name="Helfrich E.J."/>
            <person name="Brachmann A.O."/>
            <person name="Gurgui C."/>
            <person name="Wakimoto T."/>
            <person name="Kracht M."/>
            <person name="Crusemann M."/>
            <person name="Hentschel U."/>
            <person name="Abe I."/>
            <person name="Matsunaga S."/>
            <person name="Kalinowski J."/>
            <person name="Takeyama H."/>
            <person name="Piel J."/>
        </authorList>
    </citation>
    <scope>NUCLEOTIDE SEQUENCE [LARGE SCALE GENOMIC DNA]</scope>
    <source>
        <strain evidence="5">TSY1</strain>
    </source>
</reference>
<comment type="caution">
    <text evidence="4">The sequence shown here is derived from an EMBL/GenBank/DDBJ whole genome shotgun (WGS) entry which is preliminary data.</text>
</comment>
<sequence>MHTIIRCLVVVVVLGGLVSCAGLNLPGDSQSAFEAGLGLFNQGQYEDAIPNFVKATEIDPEFGRAYLYLGRSHLNLRRWSGALAPLRTAYRLSPEETRQEAVQILIDALIGAGSASLAKGNLSESVSLLREAWTLAPESEQVKKPLANALLQSGTQLLSQGKASEAVSAFQEVTQLAPKNFRAYVGLAKSLLQSGNALKALSAAQSALQLAPNSSEALSVFALLSQLQSR</sequence>
<accession>W4LHQ6</accession>
<keyword evidence="1" id="KW-0677">Repeat</keyword>
<dbReference type="Pfam" id="PF13432">
    <property type="entry name" value="TPR_16"/>
    <property type="match status" value="1"/>
</dbReference>